<name>A0AA38UBT5_9AGAR</name>
<organism evidence="1 2">
    <name type="scientific">Lentinula raphanica</name>
    <dbReference type="NCBI Taxonomy" id="153919"/>
    <lineage>
        <taxon>Eukaryota</taxon>
        <taxon>Fungi</taxon>
        <taxon>Dikarya</taxon>
        <taxon>Basidiomycota</taxon>
        <taxon>Agaricomycotina</taxon>
        <taxon>Agaricomycetes</taxon>
        <taxon>Agaricomycetidae</taxon>
        <taxon>Agaricales</taxon>
        <taxon>Marasmiineae</taxon>
        <taxon>Omphalotaceae</taxon>
        <taxon>Lentinula</taxon>
    </lineage>
</organism>
<gene>
    <name evidence="1" type="ORF">F5878DRAFT_662842</name>
</gene>
<dbReference type="Proteomes" id="UP001163846">
    <property type="component" value="Unassembled WGS sequence"/>
</dbReference>
<sequence>MAMSINGSDSVRKLNFSLATFIDSHISWIGYQHPSSALQPFSITRGVSSTVECDHFTDAITTSYRRCEQPFGEFFFDVFGCLKSVYQISDRFHTKHVAYIGTASDAPFHTYQAAMFDRQVQFLNTLQHVENETGSIEHPLLYASCFFPDHRVNGFLIDSCVFHSPWSPQIKVEIDNETFITSPSMSAMLQSGHLVDRYVLLRCVLYRVDKLLNTFGMNTRAWQIKRTYTLSVSRVDDLDL</sequence>
<evidence type="ECO:0000313" key="1">
    <source>
        <dbReference type="EMBL" id="KAJ3836594.1"/>
    </source>
</evidence>
<dbReference type="EMBL" id="MU806308">
    <property type="protein sequence ID" value="KAJ3836594.1"/>
    <property type="molecule type" value="Genomic_DNA"/>
</dbReference>
<evidence type="ECO:0000313" key="2">
    <source>
        <dbReference type="Proteomes" id="UP001163846"/>
    </source>
</evidence>
<protein>
    <submittedName>
        <fullName evidence="1">Uncharacterized protein</fullName>
    </submittedName>
</protein>
<proteinExistence type="predicted"/>
<accession>A0AA38UBT5</accession>
<reference evidence="1" key="1">
    <citation type="submission" date="2022-08" db="EMBL/GenBank/DDBJ databases">
        <authorList>
            <consortium name="DOE Joint Genome Institute"/>
            <person name="Min B."/>
            <person name="Riley R."/>
            <person name="Sierra-Patev S."/>
            <person name="Naranjo-Ortiz M."/>
            <person name="Looney B."/>
            <person name="Konkel Z."/>
            <person name="Slot J.C."/>
            <person name="Sakamoto Y."/>
            <person name="Steenwyk J.L."/>
            <person name="Rokas A."/>
            <person name="Carro J."/>
            <person name="Camarero S."/>
            <person name="Ferreira P."/>
            <person name="Molpeceres G."/>
            <person name="Ruiz-Duenas F.J."/>
            <person name="Serrano A."/>
            <person name="Henrissat B."/>
            <person name="Drula E."/>
            <person name="Hughes K.W."/>
            <person name="Mata J.L."/>
            <person name="Ishikawa N.K."/>
            <person name="Vargas-Isla R."/>
            <person name="Ushijima S."/>
            <person name="Smith C.A."/>
            <person name="Ahrendt S."/>
            <person name="Andreopoulos W."/>
            <person name="He G."/>
            <person name="Labutti K."/>
            <person name="Lipzen A."/>
            <person name="Ng V."/>
            <person name="Sandor L."/>
            <person name="Barry K."/>
            <person name="Martinez A.T."/>
            <person name="Xiao Y."/>
            <person name="Gibbons J.G."/>
            <person name="Terashima K."/>
            <person name="Hibbett D.S."/>
            <person name="Grigoriev I.V."/>
        </authorList>
    </citation>
    <scope>NUCLEOTIDE SEQUENCE</scope>
    <source>
        <strain evidence="1">TFB9207</strain>
    </source>
</reference>
<keyword evidence="2" id="KW-1185">Reference proteome</keyword>
<comment type="caution">
    <text evidence="1">The sequence shown here is derived from an EMBL/GenBank/DDBJ whole genome shotgun (WGS) entry which is preliminary data.</text>
</comment>
<dbReference type="AlphaFoldDB" id="A0AA38UBT5"/>